<name>A0A2A4B0W7_9SPHN</name>
<dbReference type="InterPro" id="IPR011991">
    <property type="entry name" value="ArsR-like_HTH"/>
</dbReference>
<evidence type="ECO:0000313" key="7">
    <source>
        <dbReference type="EMBL" id="PCD02081.1"/>
    </source>
</evidence>
<dbReference type="InterPro" id="IPR036388">
    <property type="entry name" value="WH-like_DNA-bd_sf"/>
</dbReference>
<keyword evidence="5" id="KW-0804">Transcription</keyword>
<dbReference type="SMART" id="SM00347">
    <property type="entry name" value="HTH_MARR"/>
    <property type="match status" value="1"/>
</dbReference>
<dbReference type="InterPro" id="IPR039422">
    <property type="entry name" value="MarR/SlyA-like"/>
</dbReference>
<reference evidence="7 8" key="1">
    <citation type="submission" date="2017-09" db="EMBL/GenBank/DDBJ databases">
        <title>Sphingomonas spermidinifaciens 9NM-10, whole genome shotgun sequence.</title>
        <authorList>
            <person name="Feng G."/>
            <person name="Zhu H."/>
        </authorList>
    </citation>
    <scope>NUCLEOTIDE SEQUENCE [LARGE SCALE GENOMIC DNA]</scope>
    <source>
        <strain evidence="7 8">9NM-10</strain>
    </source>
</reference>
<dbReference type="OrthoDB" id="9806864at2"/>
<dbReference type="PANTHER" id="PTHR33164">
    <property type="entry name" value="TRANSCRIPTIONAL REGULATOR, MARR FAMILY"/>
    <property type="match status" value="1"/>
</dbReference>
<evidence type="ECO:0000256" key="2">
    <source>
        <dbReference type="ARBA" id="ARBA00022490"/>
    </source>
</evidence>
<dbReference type="EMBL" id="NWMW01000002">
    <property type="protein sequence ID" value="PCD02081.1"/>
    <property type="molecule type" value="Genomic_DNA"/>
</dbReference>
<accession>A0A2A4B0W7</accession>
<proteinExistence type="predicted"/>
<dbReference type="SUPFAM" id="SSF46785">
    <property type="entry name" value="Winged helix' DNA-binding domain"/>
    <property type="match status" value="1"/>
</dbReference>
<dbReference type="AlphaFoldDB" id="A0A2A4B0W7"/>
<dbReference type="FunFam" id="1.10.10.10:FF:000163">
    <property type="entry name" value="MarR family transcriptional regulator"/>
    <property type="match status" value="1"/>
</dbReference>
<protein>
    <submittedName>
        <fullName evidence="7">MarR family transcriptional regulator</fullName>
    </submittedName>
</protein>
<comment type="subcellular location">
    <subcellularLocation>
        <location evidence="1">Cytoplasm</location>
    </subcellularLocation>
</comment>
<dbReference type="GO" id="GO:0005737">
    <property type="term" value="C:cytoplasm"/>
    <property type="evidence" value="ECO:0007669"/>
    <property type="project" value="UniProtKB-SubCell"/>
</dbReference>
<gene>
    <name evidence="7" type="ORF">COC42_11400</name>
</gene>
<dbReference type="RefSeq" id="WP_096343459.1">
    <property type="nucleotide sequence ID" value="NZ_NWMW01000002.1"/>
</dbReference>
<sequence>MAAALPLDDQLCFALYSASMAVSRAYKPMLDELGLTYPQYLVLHALWEADGRTIGAIAERLALESSTITPLVKRLEAAGFVVRERSAADERRVEVRLTPRGRDMREACGCLAEALVARAGMPPETLAALNREVRQLRDALGVDHHHSVRG</sequence>
<dbReference type="CDD" id="cd00090">
    <property type="entry name" value="HTH_ARSR"/>
    <property type="match status" value="1"/>
</dbReference>
<dbReference type="InterPro" id="IPR055166">
    <property type="entry name" value="Transc_reg_Sar_Rot_HTH"/>
</dbReference>
<evidence type="ECO:0000259" key="6">
    <source>
        <dbReference type="PROSITE" id="PS50995"/>
    </source>
</evidence>
<dbReference type="InterPro" id="IPR000835">
    <property type="entry name" value="HTH_MarR-typ"/>
</dbReference>
<dbReference type="GO" id="GO:0003677">
    <property type="term" value="F:DNA binding"/>
    <property type="evidence" value="ECO:0007669"/>
    <property type="project" value="UniProtKB-KW"/>
</dbReference>
<evidence type="ECO:0000313" key="8">
    <source>
        <dbReference type="Proteomes" id="UP000218366"/>
    </source>
</evidence>
<dbReference type="InterPro" id="IPR036390">
    <property type="entry name" value="WH_DNA-bd_sf"/>
</dbReference>
<keyword evidence="2" id="KW-0963">Cytoplasm</keyword>
<dbReference type="Gene3D" id="1.10.10.10">
    <property type="entry name" value="Winged helix-like DNA-binding domain superfamily/Winged helix DNA-binding domain"/>
    <property type="match status" value="1"/>
</dbReference>
<keyword evidence="4" id="KW-0238">DNA-binding</keyword>
<organism evidence="7 8">
    <name type="scientific">Sphingomonas spermidinifaciens</name>
    <dbReference type="NCBI Taxonomy" id="1141889"/>
    <lineage>
        <taxon>Bacteria</taxon>
        <taxon>Pseudomonadati</taxon>
        <taxon>Pseudomonadota</taxon>
        <taxon>Alphaproteobacteria</taxon>
        <taxon>Sphingomonadales</taxon>
        <taxon>Sphingomonadaceae</taxon>
        <taxon>Sphingomonas</taxon>
    </lineage>
</organism>
<evidence type="ECO:0000256" key="5">
    <source>
        <dbReference type="ARBA" id="ARBA00023163"/>
    </source>
</evidence>
<evidence type="ECO:0000256" key="1">
    <source>
        <dbReference type="ARBA" id="ARBA00004496"/>
    </source>
</evidence>
<evidence type="ECO:0000256" key="3">
    <source>
        <dbReference type="ARBA" id="ARBA00023015"/>
    </source>
</evidence>
<dbReference type="Proteomes" id="UP000218366">
    <property type="component" value="Unassembled WGS sequence"/>
</dbReference>
<evidence type="ECO:0000256" key="4">
    <source>
        <dbReference type="ARBA" id="ARBA00023125"/>
    </source>
</evidence>
<dbReference type="GO" id="GO:0006950">
    <property type="term" value="P:response to stress"/>
    <property type="evidence" value="ECO:0007669"/>
    <property type="project" value="TreeGrafter"/>
</dbReference>
<keyword evidence="3" id="KW-0805">Transcription regulation</keyword>
<dbReference type="PANTHER" id="PTHR33164:SF5">
    <property type="entry name" value="ORGANIC HYDROPEROXIDE RESISTANCE TRANSCRIPTIONAL REGULATOR"/>
    <property type="match status" value="1"/>
</dbReference>
<dbReference type="GO" id="GO:0003700">
    <property type="term" value="F:DNA-binding transcription factor activity"/>
    <property type="evidence" value="ECO:0007669"/>
    <property type="project" value="InterPro"/>
</dbReference>
<comment type="caution">
    <text evidence="7">The sequence shown here is derived from an EMBL/GenBank/DDBJ whole genome shotgun (WGS) entry which is preliminary data.</text>
</comment>
<keyword evidence="8" id="KW-1185">Reference proteome</keyword>
<dbReference type="PROSITE" id="PS50995">
    <property type="entry name" value="HTH_MARR_2"/>
    <property type="match status" value="1"/>
</dbReference>
<dbReference type="Pfam" id="PF22381">
    <property type="entry name" value="Staph_reg_Sar_Rot"/>
    <property type="match status" value="1"/>
</dbReference>
<feature type="domain" description="HTH marR-type" evidence="6">
    <location>
        <begin position="8"/>
        <end position="138"/>
    </location>
</feature>